<keyword evidence="2" id="KW-0472">Membrane</keyword>
<evidence type="ECO:0000256" key="2">
    <source>
        <dbReference type="SAM" id="Phobius"/>
    </source>
</evidence>
<dbReference type="InterPro" id="IPR055561">
    <property type="entry name" value="DUF7137"/>
</dbReference>
<organism evidence="5 6">
    <name type="scientific">Sphaerosporella brunnea</name>
    <dbReference type="NCBI Taxonomy" id="1250544"/>
    <lineage>
        <taxon>Eukaryota</taxon>
        <taxon>Fungi</taxon>
        <taxon>Dikarya</taxon>
        <taxon>Ascomycota</taxon>
        <taxon>Pezizomycotina</taxon>
        <taxon>Pezizomycetes</taxon>
        <taxon>Pezizales</taxon>
        <taxon>Pyronemataceae</taxon>
        <taxon>Sphaerosporella</taxon>
    </lineage>
</organism>
<keyword evidence="6" id="KW-1185">Reference proteome</keyword>
<evidence type="ECO:0000256" key="3">
    <source>
        <dbReference type="SAM" id="SignalP"/>
    </source>
</evidence>
<keyword evidence="3" id="KW-0732">Signal</keyword>
<feature type="signal peptide" evidence="3">
    <location>
        <begin position="1"/>
        <end position="20"/>
    </location>
</feature>
<dbReference type="Pfam" id="PF23585">
    <property type="entry name" value="DUF7137"/>
    <property type="match status" value="1"/>
</dbReference>
<sequence length="263" mass="28032">MRSFQILGAVFIAFTTFAAATPNMAGANPPFRRELLPRQTPTAGVGDAITGDATPKSTTTQPSETGSSNKGSNKSSSNKSSSTKKTTKVPATALAGGVSMVTPAPTDGYQIYKIGDIVTFVWNYTNVIIQPTAINVVAYCQDASQDFTISANASWPITSATWDTGEYQNTATAKLLVATYTLNIFDASKQKTAGPTAGYLYGYSQYQFGLYTPQPYTPLADFVCPTCANDANAMDPMAFRMVLAMGLVAATSFTWFLTGRRMA</sequence>
<feature type="domain" description="DUF7137" evidence="4">
    <location>
        <begin position="93"/>
        <end position="226"/>
    </location>
</feature>
<dbReference type="AlphaFoldDB" id="A0A5J5F016"/>
<feature type="transmembrane region" description="Helical" evidence="2">
    <location>
        <begin position="237"/>
        <end position="257"/>
    </location>
</feature>
<dbReference type="EMBL" id="VXIS01000061">
    <property type="protein sequence ID" value="KAA8909108.1"/>
    <property type="molecule type" value="Genomic_DNA"/>
</dbReference>
<dbReference type="PANTHER" id="PTHR42028:SF1">
    <property type="entry name" value="YALI0E30657P"/>
    <property type="match status" value="1"/>
</dbReference>
<comment type="caution">
    <text evidence="5">The sequence shown here is derived from an EMBL/GenBank/DDBJ whole genome shotgun (WGS) entry which is preliminary data.</text>
</comment>
<feature type="compositionally biased region" description="Polar residues" evidence="1">
    <location>
        <begin position="55"/>
        <end position="64"/>
    </location>
</feature>
<dbReference type="Proteomes" id="UP000326924">
    <property type="component" value="Unassembled WGS sequence"/>
</dbReference>
<proteinExistence type="predicted"/>
<evidence type="ECO:0000256" key="1">
    <source>
        <dbReference type="SAM" id="MobiDB-lite"/>
    </source>
</evidence>
<dbReference type="OrthoDB" id="2435509at2759"/>
<accession>A0A5J5F016</accession>
<feature type="chain" id="PRO_5023803882" description="DUF7137 domain-containing protein" evidence="3">
    <location>
        <begin position="21"/>
        <end position="263"/>
    </location>
</feature>
<protein>
    <recommendedName>
        <fullName evidence="4">DUF7137 domain-containing protein</fullName>
    </recommendedName>
</protein>
<reference evidence="5 6" key="1">
    <citation type="submission" date="2019-09" db="EMBL/GenBank/DDBJ databases">
        <title>Draft genome of the ectomycorrhizal ascomycete Sphaerosporella brunnea.</title>
        <authorList>
            <consortium name="DOE Joint Genome Institute"/>
            <person name="Benucci G.M."/>
            <person name="Marozzi G."/>
            <person name="Antonielli L."/>
            <person name="Sanchez S."/>
            <person name="Marco P."/>
            <person name="Wang X."/>
            <person name="Falini L.B."/>
            <person name="Barry K."/>
            <person name="Haridas S."/>
            <person name="Lipzen A."/>
            <person name="Labutti K."/>
            <person name="Grigoriev I.V."/>
            <person name="Murat C."/>
            <person name="Martin F."/>
            <person name="Albertini E."/>
            <person name="Donnini D."/>
            <person name="Bonito G."/>
        </authorList>
    </citation>
    <scope>NUCLEOTIDE SEQUENCE [LARGE SCALE GENOMIC DNA]</scope>
    <source>
        <strain evidence="5 6">Sb_GMNB300</strain>
    </source>
</reference>
<evidence type="ECO:0000313" key="5">
    <source>
        <dbReference type="EMBL" id="KAA8909108.1"/>
    </source>
</evidence>
<feature type="region of interest" description="Disordered" evidence="1">
    <location>
        <begin position="29"/>
        <end position="88"/>
    </location>
</feature>
<dbReference type="PANTHER" id="PTHR42028">
    <property type="entry name" value="CHROMOSOME 1, WHOLE GENOME SHOTGUN SEQUENCE"/>
    <property type="match status" value="1"/>
</dbReference>
<keyword evidence="2" id="KW-1133">Transmembrane helix</keyword>
<dbReference type="InParanoid" id="A0A5J5F016"/>
<evidence type="ECO:0000259" key="4">
    <source>
        <dbReference type="Pfam" id="PF23585"/>
    </source>
</evidence>
<keyword evidence="2" id="KW-0812">Transmembrane</keyword>
<evidence type="ECO:0000313" key="6">
    <source>
        <dbReference type="Proteomes" id="UP000326924"/>
    </source>
</evidence>
<gene>
    <name evidence="5" type="ORF">FN846DRAFT_943534</name>
</gene>
<feature type="compositionally biased region" description="Low complexity" evidence="1">
    <location>
        <begin position="65"/>
        <end position="84"/>
    </location>
</feature>
<name>A0A5J5F016_9PEZI</name>